<sequence>MTMKQEKYRFALLVHSYEIIEECKKAMDNSPDEIRYELVDFETGPKMARECLDNGFEVILCHGGTGDTIFRSVPHSVVKIERSDMDVLRALRVAKQYSDKIILASYQDEFHDTIAVEMERLLNIKVQNATYDSPSMMRQAIQQCVLQGFKVLIGGGVSKACMEEYGGRGFIIKPTHRSIQLAFKRGRHLAHSQREAKRRNGNMMMIMEHLQEGVLCIDSEQHVLIANKAAYQLLKVPPQADETFFSSFFQPLGLLDTLQDLTPRENKLVDLRGEAFIATTYPLILYSDTPCAVSLFRDTPSLQNISNKINKELYSRGLSARTTIDDIKGQSQPVRLMKEKLRQYAPSDVNIFIQGETGSGKELAAHALHAASLRKNKPFVPVNISAVPVQLIESELFGYEEGAFTGAKRGGKAGFFEMAHKGTLFLDEIGDISEEIQLRLLRVLETREVLRVGGNRMYPVDVRVICASNKPLLQLVQAGLFRMDLYYRLSTFKLSVPPLRRRLEDIPILLNDLLKKYHCGKKALSAPILECLRRYQWPGNVRELLAIMENYLLLLGDNPPDPALLTSIMNEHSTDSVEALPPATAPASRPRRSPLPFSPQEADPPADPRRTLKQSLDMARDAILKKTMDFYGGDKKQAAQHLGIGYSSLCRLLKKY</sequence>
<dbReference type="SUPFAM" id="SSF52540">
    <property type="entry name" value="P-loop containing nucleoside triphosphate hydrolases"/>
    <property type="match status" value="1"/>
</dbReference>
<gene>
    <name evidence="8" type="ORF">FYJ44_08490</name>
</gene>
<dbReference type="PROSITE" id="PS00676">
    <property type="entry name" value="SIGMA54_INTERACT_2"/>
    <property type="match status" value="1"/>
</dbReference>
<keyword evidence="3" id="KW-0805">Transcription regulation</keyword>
<organism evidence="8 9">
    <name type="scientific">Desulfovibrio porci</name>
    <dbReference type="NCBI Taxonomy" id="2605782"/>
    <lineage>
        <taxon>Bacteria</taxon>
        <taxon>Pseudomonadati</taxon>
        <taxon>Thermodesulfobacteriota</taxon>
        <taxon>Desulfovibrionia</taxon>
        <taxon>Desulfovibrionales</taxon>
        <taxon>Desulfovibrionaceae</taxon>
        <taxon>Desulfovibrio</taxon>
    </lineage>
</organism>
<dbReference type="Gene3D" id="3.40.50.2300">
    <property type="match status" value="1"/>
</dbReference>
<evidence type="ECO:0000256" key="5">
    <source>
        <dbReference type="ARBA" id="ARBA00023163"/>
    </source>
</evidence>
<dbReference type="GO" id="GO:0005524">
    <property type="term" value="F:ATP binding"/>
    <property type="evidence" value="ECO:0007669"/>
    <property type="project" value="UniProtKB-KW"/>
</dbReference>
<protein>
    <submittedName>
        <fullName evidence="8">AAA domain-containing protein</fullName>
    </submittedName>
</protein>
<evidence type="ECO:0000256" key="1">
    <source>
        <dbReference type="ARBA" id="ARBA00022741"/>
    </source>
</evidence>
<dbReference type="SUPFAM" id="SSF159800">
    <property type="entry name" value="PrpR receptor domain-like"/>
    <property type="match status" value="1"/>
</dbReference>
<dbReference type="SMART" id="SM00382">
    <property type="entry name" value="AAA"/>
    <property type="match status" value="1"/>
</dbReference>
<dbReference type="Pfam" id="PF02954">
    <property type="entry name" value="HTH_8"/>
    <property type="match status" value="1"/>
</dbReference>
<dbReference type="Gene3D" id="1.10.8.60">
    <property type="match status" value="1"/>
</dbReference>
<dbReference type="InterPro" id="IPR025944">
    <property type="entry name" value="Sigma_54_int_dom_CS"/>
</dbReference>
<dbReference type="InterPro" id="IPR002078">
    <property type="entry name" value="Sigma_54_int"/>
</dbReference>
<comment type="caution">
    <text evidence="8">The sequence shown here is derived from an EMBL/GenBank/DDBJ whole genome shotgun (WGS) entry which is preliminary data.</text>
</comment>
<keyword evidence="5" id="KW-0804">Transcription</keyword>
<dbReference type="InterPro" id="IPR058031">
    <property type="entry name" value="AAA_lid_NorR"/>
</dbReference>
<dbReference type="GO" id="GO:0000156">
    <property type="term" value="F:phosphorelay response regulator activity"/>
    <property type="evidence" value="ECO:0007669"/>
    <property type="project" value="InterPro"/>
</dbReference>
<proteinExistence type="predicted"/>
<dbReference type="InterPro" id="IPR003593">
    <property type="entry name" value="AAA+_ATPase"/>
</dbReference>
<reference evidence="8 9" key="1">
    <citation type="submission" date="2019-09" db="EMBL/GenBank/DDBJ databases">
        <title>In-depth cultivation of the pig gut microbiome towards novel bacterial diversity and tailored functional studies.</title>
        <authorList>
            <person name="Wylensek D."/>
            <person name="Hitch T.C.A."/>
            <person name="Clavel T."/>
        </authorList>
    </citation>
    <scope>NUCLEOTIDE SEQUENCE [LARGE SCALE GENOMIC DNA]</scope>
    <source>
        <strain evidence="8 9">PG-178-WT-4</strain>
    </source>
</reference>
<dbReference type="PROSITE" id="PS00688">
    <property type="entry name" value="SIGMA54_INTERACT_3"/>
    <property type="match status" value="1"/>
</dbReference>
<dbReference type="PANTHER" id="PTHR32071:SF81">
    <property type="entry name" value="PROPIONATE CATABOLISM OPERON REGULATORY PROTEIN"/>
    <property type="match status" value="1"/>
</dbReference>
<name>A0A6L5XLN3_9BACT</name>
<dbReference type="AlphaFoldDB" id="A0A6L5XLN3"/>
<dbReference type="Gene3D" id="1.10.10.60">
    <property type="entry name" value="Homeodomain-like"/>
    <property type="match status" value="1"/>
</dbReference>
<evidence type="ECO:0000256" key="3">
    <source>
        <dbReference type="ARBA" id="ARBA00023015"/>
    </source>
</evidence>
<keyword evidence="2" id="KW-0067">ATP-binding</keyword>
<evidence type="ECO:0000313" key="8">
    <source>
        <dbReference type="EMBL" id="MSS28076.1"/>
    </source>
</evidence>
<evidence type="ECO:0000256" key="6">
    <source>
        <dbReference type="SAM" id="MobiDB-lite"/>
    </source>
</evidence>
<dbReference type="EMBL" id="VUMH01000007">
    <property type="protein sequence ID" value="MSS28076.1"/>
    <property type="molecule type" value="Genomic_DNA"/>
</dbReference>
<dbReference type="GO" id="GO:0006355">
    <property type="term" value="P:regulation of DNA-templated transcription"/>
    <property type="evidence" value="ECO:0007669"/>
    <property type="project" value="InterPro"/>
</dbReference>
<evidence type="ECO:0000256" key="2">
    <source>
        <dbReference type="ARBA" id="ARBA00022840"/>
    </source>
</evidence>
<dbReference type="PANTHER" id="PTHR32071">
    <property type="entry name" value="TRANSCRIPTIONAL REGULATORY PROTEIN"/>
    <property type="match status" value="1"/>
</dbReference>
<dbReference type="Gene3D" id="3.30.450.20">
    <property type="entry name" value="PAS domain"/>
    <property type="match status" value="1"/>
</dbReference>
<feature type="domain" description="Sigma-54 factor interaction" evidence="7">
    <location>
        <begin position="327"/>
        <end position="553"/>
    </location>
</feature>
<keyword evidence="9" id="KW-1185">Reference proteome</keyword>
<feature type="compositionally biased region" description="Low complexity" evidence="6">
    <location>
        <begin position="581"/>
        <end position="599"/>
    </location>
</feature>
<dbReference type="Pfam" id="PF06506">
    <property type="entry name" value="PrpR_N"/>
    <property type="match status" value="1"/>
</dbReference>
<dbReference type="InterPro" id="IPR025943">
    <property type="entry name" value="Sigma_54_int_dom_ATP-bd_2"/>
</dbReference>
<dbReference type="Pfam" id="PF00158">
    <property type="entry name" value="Sigma54_activat"/>
    <property type="match status" value="1"/>
</dbReference>
<evidence type="ECO:0000313" key="9">
    <source>
        <dbReference type="Proteomes" id="UP000477488"/>
    </source>
</evidence>
<dbReference type="GO" id="GO:0043565">
    <property type="term" value="F:sequence-specific DNA binding"/>
    <property type="evidence" value="ECO:0007669"/>
    <property type="project" value="InterPro"/>
</dbReference>
<dbReference type="FunFam" id="3.40.50.300:FF:000006">
    <property type="entry name" value="DNA-binding transcriptional regulator NtrC"/>
    <property type="match status" value="1"/>
</dbReference>
<keyword evidence="4" id="KW-0238">DNA-binding</keyword>
<dbReference type="PROSITE" id="PS50045">
    <property type="entry name" value="SIGMA54_INTERACT_4"/>
    <property type="match status" value="1"/>
</dbReference>
<dbReference type="Gene3D" id="3.40.50.300">
    <property type="entry name" value="P-loop containing nucleotide triphosphate hydrolases"/>
    <property type="match status" value="1"/>
</dbReference>
<dbReference type="SUPFAM" id="SSF46689">
    <property type="entry name" value="Homeodomain-like"/>
    <property type="match status" value="1"/>
</dbReference>
<dbReference type="InterPro" id="IPR027417">
    <property type="entry name" value="P-loop_NTPase"/>
</dbReference>
<feature type="region of interest" description="Disordered" evidence="6">
    <location>
        <begin position="575"/>
        <end position="612"/>
    </location>
</feature>
<accession>A0A6L5XLN3</accession>
<dbReference type="InterPro" id="IPR002197">
    <property type="entry name" value="HTH_Fis"/>
</dbReference>
<evidence type="ECO:0000259" key="7">
    <source>
        <dbReference type="PROSITE" id="PS50045"/>
    </source>
</evidence>
<keyword evidence="1" id="KW-0547">Nucleotide-binding</keyword>
<evidence type="ECO:0000256" key="4">
    <source>
        <dbReference type="ARBA" id="ARBA00023125"/>
    </source>
</evidence>
<dbReference type="CDD" id="cd00009">
    <property type="entry name" value="AAA"/>
    <property type="match status" value="1"/>
</dbReference>
<dbReference type="Proteomes" id="UP000477488">
    <property type="component" value="Unassembled WGS sequence"/>
</dbReference>
<dbReference type="InterPro" id="IPR009057">
    <property type="entry name" value="Homeodomain-like_sf"/>
</dbReference>
<dbReference type="Pfam" id="PF25601">
    <property type="entry name" value="AAA_lid_14"/>
    <property type="match status" value="1"/>
</dbReference>
<dbReference type="InterPro" id="IPR010524">
    <property type="entry name" value="Sig_transdc_resp-reg_PrpR_N"/>
</dbReference>
<dbReference type="Gene3D" id="3.40.50.10660">
    <property type="entry name" value="PrpR receptor domain-like"/>
    <property type="match status" value="1"/>
</dbReference>